<gene>
    <name evidence="6" type="ORF">KTN04_14835</name>
</gene>
<organism evidence="6 7">
    <name type="scientific">Marinobacterium weihaiense</name>
    <dbReference type="NCBI Taxonomy" id="2851016"/>
    <lineage>
        <taxon>Bacteria</taxon>
        <taxon>Pseudomonadati</taxon>
        <taxon>Pseudomonadota</taxon>
        <taxon>Gammaproteobacteria</taxon>
        <taxon>Oceanospirillales</taxon>
        <taxon>Oceanospirillaceae</taxon>
        <taxon>Marinobacterium</taxon>
    </lineage>
</organism>
<accession>A0ABS6MEC4</accession>
<keyword evidence="7" id="KW-1185">Reference proteome</keyword>
<evidence type="ECO:0000256" key="4">
    <source>
        <dbReference type="ARBA" id="ARBA00023163"/>
    </source>
</evidence>
<dbReference type="PANTHER" id="PTHR30126">
    <property type="entry name" value="HTH-TYPE TRANSCRIPTIONAL REGULATOR"/>
    <property type="match status" value="1"/>
</dbReference>
<evidence type="ECO:0000256" key="3">
    <source>
        <dbReference type="ARBA" id="ARBA00023125"/>
    </source>
</evidence>
<dbReference type="InterPro" id="IPR000847">
    <property type="entry name" value="LysR_HTH_N"/>
</dbReference>
<evidence type="ECO:0000259" key="5">
    <source>
        <dbReference type="PROSITE" id="PS50931"/>
    </source>
</evidence>
<dbReference type="Proteomes" id="UP000755551">
    <property type="component" value="Unassembled WGS sequence"/>
</dbReference>
<dbReference type="EMBL" id="JAHQZT010000029">
    <property type="protein sequence ID" value="MBV0934613.1"/>
    <property type="molecule type" value="Genomic_DNA"/>
</dbReference>
<dbReference type="PANTHER" id="PTHR30126:SF88">
    <property type="entry name" value="TRANSCRIPTIONAL REGULATOR-RELATED"/>
    <property type="match status" value="1"/>
</dbReference>
<dbReference type="PROSITE" id="PS50931">
    <property type="entry name" value="HTH_LYSR"/>
    <property type="match status" value="1"/>
</dbReference>
<comment type="similarity">
    <text evidence="1">Belongs to the LysR transcriptional regulatory family.</text>
</comment>
<evidence type="ECO:0000256" key="1">
    <source>
        <dbReference type="ARBA" id="ARBA00009437"/>
    </source>
</evidence>
<dbReference type="RefSeq" id="WP_217336017.1">
    <property type="nucleotide sequence ID" value="NZ_JAHQZT010000029.1"/>
</dbReference>
<keyword evidence="4" id="KW-0804">Transcription</keyword>
<dbReference type="Pfam" id="PF03466">
    <property type="entry name" value="LysR_substrate"/>
    <property type="match status" value="1"/>
</dbReference>
<evidence type="ECO:0000256" key="2">
    <source>
        <dbReference type="ARBA" id="ARBA00023015"/>
    </source>
</evidence>
<proteinExistence type="inferred from homology"/>
<name>A0ABS6MEC4_9GAMM</name>
<dbReference type="Pfam" id="PF00126">
    <property type="entry name" value="HTH_1"/>
    <property type="match status" value="1"/>
</dbReference>
<keyword evidence="2" id="KW-0805">Transcription regulation</keyword>
<reference evidence="6 7" key="1">
    <citation type="submission" date="2021-06" db="EMBL/GenBank/DDBJ databases">
        <title>Bacterium isolated from marine sediment.</title>
        <authorList>
            <person name="Zhu K.-L."/>
            <person name="Du Z.-J."/>
            <person name="Liang Q.-Y."/>
        </authorList>
    </citation>
    <scope>NUCLEOTIDE SEQUENCE [LARGE SCALE GENOMIC DNA]</scope>
    <source>
        <strain evidence="6 7">A346</strain>
    </source>
</reference>
<feature type="domain" description="HTH lysR-type" evidence="5">
    <location>
        <begin position="3"/>
        <end position="60"/>
    </location>
</feature>
<comment type="caution">
    <text evidence="6">The sequence shown here is derived from an EMBL/GenBank/DDBJ whole genome shotgun (WGS) entry which is preliminary data.</text>
</comment>
<evidence type="ECO:0000313" key="7">
    <source>
        <dbReference type="Proteomes" id="UP000755551"/>
    </source>
</evidence>
<dbReference type="InterPro" id="IPR005119">
    <property type="entry name" value="LysR_subst-bd"/>
</dbReference>
<protein>
    <submittedName>
        <fullName evidence="6">LysR family transcriptional regulator</fullName>
    </submittedName>
</protein>
<keyword evidence="3" id="KW-0238">DNA-binding</keyword>
<sequence>MRVTLEQWQALTTVVDAGGYARAAEQLQKSQSAISYSIQKLETSLGVRVFKLSGRRATLTEAGEALYQHAQRLLEQALQTEQLAQQFGQGYEAQIRVAMDTLFPRSTMLDCLARYAEHRPFTRISLRETVLSGSDEAVLERQVDLSISGRVPPGFLGEKLMDVRFIACAHPDHPLHQLERALTLEDLRHHRQLVVSDSGSRSLNAGWLGADQRWTLSSLDTSIRAACAGIGYAWYPETRVRNLLVEGTLKPLPLGSRSQRSAELYLILTDGELARPGVLELADLIIEQARGLAPSLTVE</sequence>
<evidence type="ECO:0000313" key="6">
    <source>
        <dbReference type="EMBL" id="MBV0934613.1"/>
    </source>
</evidence>